<dbReference type="AlphaFoldDB" id="A0A2I2F2Y0"/>
<reference evidence="2 3" key="1">
    <citation type="submission" date="2017-12" db="EMBL/GenBank/DDBJ databases">
        <authorList>
            <consortium name="DOE Joint Genome Institute"/>
            <person name="Haridas S."/>
            <person name="Kjaerbolling I."/>
            <person name="Vesth T.C."/>
            <person name="Frisvad J.C."/>
            <person name="Nybo J.L."/>
            <person name="Theobald S."/>
            <person name="Kuo A."/>
            <person name="Bowyer P."/>
            <person name="Matsuda Y."/>
            <person name="Mondo S."/>
            <person name="Lyhne E.K."/>
            <person name="Kogle M.E."/>
            <person name="Clum A."/>
            <person name="Lipzen A."/>
            <person name="Salamov A."/>
            <person name="Ngan C.Y."/>
            <person name="Daum C."/>
            <person name="Chiniquy J."/>
            <person name="Barry K."/>
            <person name="LaButti K."/>
            <person name="Simmons B.A."/>
            <person name="Magnuson J.K."/>
            <person name="Mortensen U.H."/>
            <person name="Larsen T.O."/>
            <person name="Grigoriev I.V."/>
            <person name="Baker S.E."/>
            <person name="Andersen M.R."/>
            <person name="Nordberg H.P."/>
            <person name="Cantor M.N."/>
            <person name="Hua S.X."/>
        </authorList>
    </citation>
    <scope>NUCLEOTIDE SEQUENCE [LARGE SCALE GENOMIC DNA]</scope>
    <source>
        <strain evidence="2 3">CBS 102.13</strain>
    </source>
</reference>
<dbReference type="RefSeq" id="XP_024669005.1">
    <property type="nucleotide sequence ID" value="XM_024815413.1"/>
</dbReference>
<evidence type="ECO:0000313" key="2">
    <source>
        <dbReference type="EMBL" id="PLB34993.1"/>
    </source>
</evidence>
<proteinExistence type="predicted"/>
<organism evidence="2 3">
    <name type="scientific">Aspergillus candidus</name>
    <dbReference type="NCBI Taxonomy" id="41067"/>
    <lineage>
        <taxon>Eukaryota</taxon>
        <taxon>Fungi</taxon>
        <taxon>Dikarya</taxon>
        <taxon>Ascomycota</taxon>
        <taxon>Pezizomycotina</taxon>
        <taxon>Eurotiomycetes</taxon>
        <taxon>Eurotiomycetidae</taxon>
        <taxon>Eurotiales</taxon>
        <taxon>Aspergillaceae</taxon>
        <taxon>Aspergillus</taxon>
        <taxon>Aspergillus subgen. Circumdati</taxon>
    </lineage>
</organism>
<keyword evidence="3" id="KW-1185">Reference proteome</keyword>
<dbReference type="OrthoDB" id="4472287at2759"/>
<feature type="region of interest" description="Disordered" evidence="1">
    <location>
        <begin position="119"/>
        <end position="181"/>
    </location>
</feature>
<name>A0A2I2F2Y0_ASPCN</name>
<sequence length="234" mass="25385">MIHHCGIPRPEHQASGCAVRSYNRYYARPAAYLEFLMTSPSFLSATTPVDVHSFPAPLRQSVSPLAAAAAAAPAPVAPIDCLPPAPLRLPVSTASPSRLPVRRHRPVISSGASSPSLLPVPRRLPVSISSSPPAMPHRAQVTQASRQRRRDPVPHTLSRIRRDRRPQPPTGGGCHSLIPGRQPFVPPHRVVGPLRPILGASAGVKPKRCVHFGEVSVVEIDRWVDTRIHIFSGW</sequence>
<gene>
    <name evidence="2" type="ORF">BDW47DRAFT_119911</name>
</gene>
<evidence type="ECO:0000313" key="3">
    <source>
        <dbReference type="Proteomes" id="UP000234585"/>
    </source>
</evidence>
<accession>A0A2I2F2Y0</accession>
<evidence type="ECO:0000256" key="1">
    <source>
        <dbReference type="SAM" id="MobiDB-lite"/>
    </source>
</evidence>
<dbReference type="EMBL" id="KZ559169">
    <property type="protein sequence ID" value="PLB34993.1"/>
    <property type="molecule type" value="Genomic_DNA"/>
</dbReference>
<protein>
    <submittedName>
        <fullName evidence="2">Uncharacterized protein</fullName>
    </submittedName>
</protein>
<dbReference type="Proteomes" id="UP000234585">
    <property type="component" value="Unassembled WGS sequence"/>
</dbReference>
<dbReference type="GeneID" id="36522573"/>